<dbReference type="EMBL" id="ML977361">
    <property type="protein sequence ID" value="KAF2106629.1"/>
    <property type="molecule type" value="Genomic_DNA"/>
</dbReference>
<evidence type="ECO:0000256" key="1">
    <source>
        <dbReference type="SAM" id="SignalP"/>
    </source>
</evidence>
<keyword evidence="1" id="KW-0732">Signal</keyword>
<feature type="signal peptide" evidence="1">
    <location>
        <begin position="1"/>
        <end position="21"/>
    </location>
</feature>
<organism evidence="2 3">
    <name type="scientific">Lophiotrema nucula</name>
    <dbReference type="NCBI Taxonomy" id="690887"/>
    <lineage>
        <taxon>Eukaryota</taxon>
        <taxon>Fungi</taxon>
        <taxon>Dikarya</taxon>
        <taxon>Ascomycota</taxon>
        <taxon>Pezizomycotina</taxon>
        <taxon>Dothideomycetes</taxon>
        <taxon>Pleosporomycetidae</taxon>
        <taxon>Pleosporales</taxon>
        <taxon>Lophiotremataceae</taxon>
        <taxon>Lophiotrema</taxon>
    </lineage>
</organism>
<proteinExistence type="predicted"/>
<protein>
    <recommendedName>
        <fullName evidence="4">Secreted protein</fullName>
    </recommendedName>
</protein>
<sequence>MWFAWLVGHLWRMLLWSKSSSSHVGHIAFQLSLDLSFSSLASVASTSNGFSRHTVQGKPIGSSEEAEQVLVQSLVCLWIITWISSSQISGLESRR</sequence>
<accession>A0A6A5YHA3</accession>
<dbReference type="Proteomes" id="UP000799770">
    <property type="component" value="Unassembled WGS sequence"/>
</dbReference>
<evidence type="ECO:0000313" key="3">
    <source>
        <dbReference type="Proteomes" id="UP000799770"/>
    </source>
</evidence>
<keyword evidence="3" id="KW-1185">Reference proteome</keyword>
<dbReference type="AlphaFoldDB" id="A0A6A5YHA3"/>
<evidence type="ECO:0008006" key="4">
    <source>
        <dbReference type="Google" id="ProtNLM"/>
    </source>
</evidence>
<feature type="chain" id="PRO_5025483567" description="Secreted protein" evidence="1">
    <location>
        <begin position="22"/>
        <end position="95"/>
    </location>
</feature>
<reference evidence="2" key="1">
    <citation type="journal article" date="2020" name="Stud. Mycol.">
        <title>101 Dothideomycetes genomes: a test case for predicting lifestyles and emergence of pathogens.</title>
        <authorList>
            <person name="Haridas S."/>
            <person name="Albert R."/>
            <person name="Binder M."/>
            <person name="Bloem J."/>
            <person name="Labutti K."/>
            <person name="Salamov A."/>
            <person name="Andreopoulos B."/>
            <person name="Baker S."/>
            <person name="Barry K."/>
            <person name="Bills G."/>
            <person name="Bluhm B."/>
            <person name="Cannon C."/>
            <person name="Castanera R."/>
            <person name="Culley D."/>
            <person name="Daum C."/>
            <person name="Ezra D."/>
            <person name="Gonzalez J."/>
            <person name="Henrissat B."/>
            <person name="Kuo A."/>
            <person name="Liang C."/>
            <person name="Lipzen A."/>
            <person name="Lutzoni F."/>
            <person name="Magnuson J."/>
            <person name="Mondo S."/>
            <person name="Nolan M."/>
            <person name="Ohm R."/>
            <person name="Pangilinan J."/>
            <person name="Park H.-J."/>
            <person name="Ramirez L."/>
            <person name="Alfaro M."/>
            <person name="Sun H."/>
            <person name="Tritt A."/>
            <person name="Yoshinaga Y."/>
            <person name="Zwiers L.-H."/>
            <person name="Turgeon B."/>
            <person name="Goodwin S."/>
            <person name="Spatafora J."/>
            <person name="Crous P."/>
            <person name="Grigoriev I."/>
        </authorList>
    </citation>
    <scope>NUCLEOTIDE SEQUENCE</scope>
    <source>
        <strain evidence="2">CBS 627.86</strain>
    </source>
</reference>
<evidence type="ECO:0000313" key="2">
    <source>
        <dbReference type="EMBL" id="KAF2106629.1"/>
    </source>
</evidence>
<gene>
    <name evidence="2" type="ORF">BDV96DRAFT_590916</name>
</gene>
<name>A0A6A5YHA3_9PLEO</name>